<accession>A0A1M5QKD6</accession>
<gene>
    <name evidence="7" type="primary">gcvT</name>
    <name evidence="11" type="ORF">SAMN04488068_2679</name>
</gene>
<dbReference type="FunFam" id="3.30.70.1400:FF:000001">
    <property type="entry name" value="Aminomethyltransferase"/>
    <property type="match status" value="1"/>
</dbReference>
<dbReference type="NCBIfam" id="NF001567">
    <property type="entry name" value="PRK00389.1"/>
    <property type="match status" value="1"/>
</dbReference>
<name>A0A1M5QKD6_9GAMM</name>
<dbReference type="RefSeq" id="WP_072898164.1">
    <property type="nucleotide sequence ID" value="NZ_FQWZ01000006.1"/>
</dbReference>
<dbReference type="Pfam" id="PF01571">
    <property type="entry name" value="GCV_T"/>
    <property type="match status" value="1"/>
</dbReference>
<dbReference type="STRING" id="490188.SAMN04488068_2679"/>
<dbReference type="GO" id="GO:0032259">
    <property type="term" value="P:methylation"/>
    <property type="evidence" value="ECO:0007669"/>
    <property type="project" value="UniProtKB-KW"/>
</dbReference>
<dbReference type="EMBL" id="FQWZ01000006">
    <property type="protein sequence ID" value="SHH14595.1"/>
    <property type="molecule type" value="Genomic_DNA"/>
</dbReference>
<dbReference type="Proteomes" id="UP000199758">
    <property type="component" value="Unassembled WGS sequence"/>
</dbReference>
<evidence type="ECO:0000256" key="1">
    <source>
        <dbReference type="ARBA" id="ARBA00008609"/>
    </source>
</evidence>
<keyword evidence="11" id="KW-0489">Methyltransferase</keyword>
<dbReference type="InterPro" id="IPR027266">
    <property type="entry name" value="TrmE/GcvT-like"/>
</dbReference>
<dbReference type="HAMAP" id="MF_00259">
    <property type="entry name" value="GcvT"/>
    <property type="match status" value="1"/>
</dbReference>
<dbReference type="OrthoDB" id="9774591at2"/>
<evidence type="ECO:0000256" key="2">
    <source>
        <dbReference type="ARBA" id="ARBA00012616"/>
    </source>
</evidence>
<dbReference type="SUPFAM" id="SSF103025">
    <property type="entry name" value="Folate-binding domain"/>
    <property type="match status" value="1"/>
</dbReference>
<dbReference type="AlphaFoldDB" id="A0A1M5QKD6"/>
<evidence type="ECO:0000256" key="4">
    <source>
        <dbReference type="ARBA" id="ARBA00022679"/>
    </source>
</evidence>
<evidence type="ECO:0000256" key="3">
    <source>
        <dbReference type="ARBA" id="ARBA00022576"/>
    </source>
</evidence>
<evidence type="ECO:0000259" key="10">
    <source>
        <dbReference type="Pfam" id="PF08669"/>
    </source>
</evidence>
<dbReference type="GO" id="GO:0004047">
    <property type="term" value="F:aminomethyltransferase activity"/>
    <property type="evidence" value="ECO:0007669"/>
    <property type="project" value="UniProtKB-UniRule"/>
</dbReference>
<dbReference type="GO" id="GO:0005960">
    <property type="term" value="C:glycine cleavage complex"/>
    <property type="evidence" value="ECO:0007669"/>
    <property type="project" value="InterPro"/>
</dbReference>
<comment type="catalytic activity">
    <reaction evidence="6 7">
        <text>N(6)-[(R)-S(8)-aminomethyldihydrolipoyl]-L-lysyl-[protein] + (6S)-5,6,7,8-tetrahydrofolate = N(6)-[(R)-dihydrolipoyl]-L-lysyl-[protein] + (6R)-5,10-methylene-5,6,7,8-tetrahydrofolate + NH4(+)</text>
        <dbReference type="Rhea" id="RHEA:16945"/>
        <dbReference type="Rhea" id="RHEA-COMP:10475"/>
        <dbReference type="Rhea" id="RHEA-COMP:10492"/>
        <dbReference type="ChEBI" id="CHEBI:15636"/>
        <dbReference type="ChEBI" id="CHEBI:28938"/>
        <dbReference type="ChEBI" id="CHEBI:57453"/>
        <dbReference type="ChEBI" id="CHEBI:83100"/>
        <dbReference type="ChEBI" id="CHEBI:83143"/>
        <dbReference type="EC" id="2.1.2.10"/>
    </reaction>
</comment>
<sequence>MTLKHTALHAEHLRLGARLVDFAGWDMPIQYQSQLDEHHAVRSAAGMFDVAHMSALDLQGARCREFLRHLLANDVGKLKLPGKALYSCMLRDDGGILDDLIAYYISDEAFRLVVNAGTTDKDIAWISAQAAAYGVTVRYRSDLGILAVQGPQARTAVARHLPAALAEAALQLIAFQAAWSGDVFVGRTGYTGEDGFELILPHAELVSLWGSLLADGVKPCGLGARDTLRLEAGMNLYGQDMDESRHPLESGLGWTVAWTPDDRDFIGRRAIEPLRGNSPQTLVGLVLEGRGVIRAHMPVRFANGAVGETTSGGFAPTMKQSIAMARVASDYSGACEVEIRGQWVAARLVKPPFVRHGKVLV</sequence>
<evidence type="ECO:0000256" key="8">
    <source>
        <dbReference type="PIRSR" id="PIRSR006487-1"/>
    </source>
</evidence>
<protein>
    <recommendedName>
        <fullName evidence="2 7">Aminomethyltransferase</fullName>
        <ecNumber evidence="2 7">2.1.2.10</ecNumber>
    </recommendedName>
    <alternativeName>
        <fullName evidence="5 7">Glycine cleavage system T protein</fullName>
    </alternativeName>
</protein>
<dbReference type="GO" id="GO:0019464">
    <property type="term" value="P:glycine decarboxylation via glycine cleavage system"/>
    <property type="evidence" value="ECO:0007669"/>
    <property type="project" value="UniProtKB-UniRule"/>
</dbReference>
<dbReference type="GO" id="GO:0008168">
    <property type="term" value="F:methyltransferase activity"/>
    <property type="evidence" value="ECO:0007669"/>
    <property type="project" value="UniProtKB-KW"/>
</dbReference>
<feature type="domain" description="Aminomethyltransferase C-terminal" evidence="10">
    <location>
        <begin position="281"/>
        <end position="354"/>
    </location>
</feature>
<dbReference type="Gene3D" id="4.10.1250.10">
    <property type="entry name" value="Aminomethyltransferase fragment"/>
    <property type="match status" value="1"/>
</dbReference>
<dbReference type="Pfam" id="PF08669">
    <property type="entry name" value="GCV_T_C"/>
    <property type="match status" value="1"/>
</dbReference>
<organism evidence="11 12">
    <name type="scientific">Hydrocarboniphaga daqingensis</name>
    <dbReference type="NCBI Taxonomy" id="490188"/>
    <lineage>
        <taxon>Bacteria</taxon>
        <taxon>Pseudomonadati</taxon>
        <taxon>Pseudomonadota</taxon>
        <taxon>Gammaproteobacteria</taxon>
        <taxon>Nevskiales</taxon>
        <taxon>Nevskiaceae</taxon>
        <taxon>Hydrocarboniphaga</taxon>
    </lineage>
</organism>
<dbReference type="InterPro" id="IPR006222">
    <property type="entry name" value="GCVT_N"/>
</dbReference>
<dbReference type="EC" id="2.1.2.10" evidence="2 7"/>
<feature type="domain" description="GCVT N-terminal" evidence="9">
    <location>
        <begin position="8"/>
        <end position="258"/>
    </location>
</feature>
<dbReference type="InterPro" id="IPR028896">
    <property type="entry name" value="GcvT/YgfZ/DmdA"/>
</dbReference>
<dbReference type="FunFam" id="4.10.1250.10:FF:000001">
    <property type="entry name" value="Aminomethyltransferase"/>
    <property type="match status" value="1"/>
</dbReference>
<evidence type="ECO:0000259" key="9">
    <source>
        <dbReference type="Pfam" id="PF01571"/>
    </source>
</evidence>
<dbReference type="NCBIfam" id="TIGR00528">
    <property type="entry name" value="gcvT"/>
    <property type="match status" value="1"/>
</dbReference>
<dbReference type="Gene3D" id="2.40.30.110">
    <property type="entry name" value="Aminomethyltransferase beta-barrel domains"/>
    <property type="match status" value="1"/>
</dbReference>
<evidence type="ECO:0000256" key="6">
    <source>
        <dbReference type="ARBA" id="ARBA00047665"/>
    </source>
</evidence>
<dbReference type="PANTHER" id="PTHR43757">
    <property type="entry name" value="AMINOMETHYLTRANSFERASE"/>
    <property type="match status" value="1"/>
</dbReference>
<dbReference type="SUPFAM" id="SSF101790">
    <property type="entry name" value="Aminomethyltransferase beta-barrel domain"/>
    <property type="match status" value="1"/>
</dbReference>
<evidence type="ECO:0000256" key="7">
    <source>
        <dbReference type="HAMAP-Rule" id="MF_00259"/>
    </source>
</evidence>
<dbReference type="Gene3D" id="3.30.70.1400">
    <property type="entry name" value="Aminomethyltransferase beta-barrel domains"/>
    <property type="match status" value="1"/>
</dbReference>
<dbReference type="GO" id="GO:0008483">
    <property type="term" value="F:transaminase activity"/>
    <property type="evidence" value="ECO:0007669"/>
    <property type="project" value="UniProtKB-KW"/>
</dbReference>
<dbReference type="PIRSF" id="PIRSF006487">
    <property type="entry name" value="GcvT"/>
    <property type="match status" value="1"/>
</dbReference>
<keyword evidence="12" id="KW-1185">Reference proteome</keyword>
<keyword evidence="3 7" id="KW-0032">Aminotransferase</keyword>
<dbReference type="Gene3D" id="3.30.1360.120">
    <property type="entry name" value="Probable tRNA modification gtpase trme, domain 1"/>
    <property type="match status" value="1"/>
</dbReference>
<feature type="binding site" evidence="8">
    <location>
        <position position="197"/>
    </location>
    <ligand>
        <name>substrate</name>
    </ligand>
</feature>
<dbReference type="InterPro" id="IPR013977">
    <property type="entry name" value="GcvT_C"/>
</dbReference>
<reference evidence="11 12" key="1">
    <citation type="submission" date="2016-11" db="EMBL/GenBank/DDBJ databases">
        <authorList>
            <person name="Jaros S."/>
            <person name="Januszkiewicz K."/>
            <person name="Wedrychowicz H."/>
        </authorList>
    </citation>
    <scope>NUCLEOTIDE SEQUENCE [LARGE SCALE GENOMIC DNA]</scope>
    <source>
        <strain evidence="11 12">CGMCC 1.7049</strain>
    </source>
</reference>
<keyword evidence="4 7" id="KW-0808">Transferase</keyword>
<proteinExistence type="inferred from homology"/>
<comment type="subunit">
    <text evidence="7">The glycine cleavage system is composed of four proteins: P, T, L and H.</text>
</comment>
<dbReference type="InterPro" id="IPR029043">
    <property type="entry name" value="GcvT/YgfZ_C"/>
</dbReference>
<dbReference type="InterPro" id="IPR022903">
    <property type="entry name" value="GcvT_bac"/>
</dbReference>
<comment type="function">
    <text evidence="7">The glycine cleavage system catalyzes the degradation of glycine.</text>
</comment>
<evidence type="ECO:0000313" key="12">
    <source>
        <dbReference type="Proteomes" id="UP000199758"/>
    </source>
</evidence>
<evidence type="ECO:0000313" key="11">
    <source>
        <dbReference type="EMBL" id="SHH14595.1"/>
    </source>
</evidence>
<dbReference type="PANTHER" id="PTHR43757:SF2">
    <property type="entry name" value="AMINOMETHYLTRANSFERASE, MITOCHONDRIAL"/>
    <property type="match status" value="1"/>
</dbReference>
<evidence type="ECO:0000256" key="5">
    <source>
        <dbReference type="ARBA" id="ARBA00031395"/>
    </source>
</evidence>
<dbReference type="InterPro" id="IPR006223">
    <property type="entry name" value="GcvT"/>
</dbReference>
<comment type="similarity">
    <text evidence="1 7">Belongs to the GcvT family.</text>
</comment>
<dbReference type="GO" id="GO:0005829">
    <property type="term" value="C:cytosol"/>
    <property type="evidence" value="ECO:0007669"/>
    <property type="project" value="TreeGrafter"/>
</dbReference>